<evidence type="ECO:0000256" key="1">
    <source>
        <dbReference type="ARBA" id="ARBA00001974"/>
    </source>
</evidence>
<dbReference type="SUPFAM" id="SSF51905">
    <property type="entry name" value="FAD/NAD(P)-binding domain"/>
    <property type="match status" value="2"/>
</dbReference>
<keyword evidence="2" id="KW-0285">Flavoprotein</keyword>
<proteinExistence type="predicted"/>
<dbReference type="Gene3D" id="3.50.50.60">
    <property type="entry name" value="FAD/NAD(P)-binding domain"/>
    <property type="match status" value="2"/>
</dbReference>
<organism evidence="7 8">
    <name type="scientific">Nocardia ignorata</name>
    <dbReference type="NCBI Taxonomy" id="145285"/>
    <lineage>
        <taxon>Bacteria</taxon>
        <taxon>Bacillati</taxon>
        <taxon>Actinomycetota</taxon>
        <taxon>Actinomycetes</taxon>
        <taxon>Mycobacteriales</taxon>
        <taxon>Nocardiaceae</taxon>
        <taxon>Nocardia</taxon>
    </lineage>
</organism>
<reference evidence="7 8" key="1">
    <citation type="submission" date="2019-03" db="EMBL/GenBank/DDBJ databases">
        <title>Genomic Encyclopedia of Type Strains, Phase IV (KMG-IV): sequencing the most valuable type-strain genomes for metagenomic binning, comparative biology and taxonomic classification.</title>
        <authorList>
            <person name="Goeker M."/>
        </authorList>
    </citation>
    <scope>NUCLEOTIDE SEQUENCE [LARGE SCALE GENOMIC DNA]</scope>
    <source>
        <strain evidence="7 8">DSM 44496</strain>
    </source>
</reference>
<protein>
    <submittedName>
        <fullName evidence="7">NAD/ferredoxin-dependent reductase-like protein</fullName>
    </submittedName>
</protein>
<sequence>MSSNQHFVIVGGGLASAKLAEALRANDFDGQVTLLAAEDDLPYERPPLSKQHLAGDQQLPDFTVDSPAWYRDHHIDLRLGTTVEAFDPAARTVSLPDGSTLSYDKLALATGSRPRTLDVPGADASNVYTLRTIGDSDRLLEVLRSKHRLVIIGAGWIGLEVAAQARARQLEVTVLEAAELPLVSVLGPQMGTVFAELHRGNGVDLRTGVVVDMILTEDGVATGVQLDDGQVVPADAVLVAVGAQPNIEIAEAAGLATGTGILVDESLRTSDPDVVAVGDIAEELHPLLDKRVRVEHWANALNQPAVAALTMLGKPATYDRLPYFFTDQYNLGMEYTGYVGRDDDVRVVVRGNVAKPEFVAFWLDRDNRVRAGMNVNVWDVTDRIKELVTSGEPVDPERLADPNTEL</sequence>
<dbReference type="EMBL" id="SNXK01000003">
    <property type="protein sequence ID" value="TDP38442.1"/>
    <property type="molecule type" value="Genomic_DNA"/>
</dbReference>
<keyword evidence="3" id="KW-0274">FAD</keyword>
<dbReference type="PRINTS" id="PR00368">
    <property type="entry name" value="FADPNR"/>
</dbReference>
<evidence type="ECO:0000313" key="8">
    <source>
        <dbReference type="Proteomes" id="UP000295087"/>
    </source>
</evidence>
<dbReference type="SUPFAM" id="SSF55424">
    <property type="entry name" value="FAD/NAD-linked reductases, dimerisation (C-terminal) domain"/>
    <property type="match status" value="1"/>
</dbReference>
<evidence type="ECO:0000256" key="4">
    <source>
        <dbReference type="ARBA" id="ARBA00023002"/>
    </source>
</evidence>
<dbReference type="InterPro" id="IPR050446">
    <property type="entry name" value="FAD-oxidoreductase/Apoptosis"/>
</dbReference>
<accession>A0A4V3CPL5</accession>
<gene>
    <name evidence="7" type="ORF">DFR75_10397</name>
</gene>
<dbReference type="Proteomes" id="UP000295087">
    <property type="component" value="Unassembled WGS sequence"/>
</dbReference>
<dbReference type="InterPro" id="IPR023753">
    <property type="entry name" value="FAD/NAD-binding_dom"/>
</dbReference>
<dbReference type="AlphaFoldDB" id="A0A4V3CPL5"/>
<evidence type="ECO:0000259" key="5">
    <source>
        <dbReference type="Pfam" id="PF07992"/>
    </source>
</evidence>
<evidence type="ECO:0000256" key="3">
    <source>
        <dbReference type="ARBA" id="ARBA00022827"/>
    </source>
</evidence>
<name>A0A4V3CPL5_NOCIG</name>
<keyword evidence="8" id="KW-1185">Reference proteome</keyword>
<dbReference type="Pfam" id="PF14759">
    <property type="entry name" value="Reductase_C"/>
    <property type="match status" value="1"/>
</dbReference>
<dbReference type="PANTHER" id="PTHR43557">
    <property type="entry name" value="APOPTOSIS-INDUCING FACTOR 1"/>
    <property type="match status" value="1"/>
</dbReference>
<comment type="caution">
    <text evidence="7">The sequence shown here is derived from an EMBL/GenBank/DDBJ whole genome shotgun (WGS) entry which is preliminary data.</text>
</comment>
<dbReference type="Pfam" id="PF07992">
    <property type="entry name" value="Pyr_redox_2"/>
    <property type="match status" value="1"/>
</dbReference>
<dbReference type="PANTHER" id="PTHR43557:SF2">
    <property type="entry name" value="RIESKE DOMAIN-CONTAINING PROTEIN-RELATED"/>
    <property type="match status" value="1"/>
</dbReference>
<dbReference type="GO" id="GO:0016651">
    <property type="term" value="F:oxidoreductase activity, acting on NAD(P)H"/>
    <property type="evidence" value="ECO:0007669"/>
    <property type="project" value="TreeGrafter"/>
</dbReference>
<dbReference type="InterPro" id="IPR028202">
    <property type="entry name" value="Reductase_C"/>
</dbReference>
<feature type="domain" description="FAD/NAD(P)-binding" evidence="5">
    <location>
        <begin position="7"/>
        <end position="303"/>
    </location>
</feature>
<evidence type="ECO:0000256" key="2">
    <source>
        <dbReference type="ARBA" id="ARBA00022630"/>
    </source>
</evidence>
<dbReference type="PRINTS" id="PR00411">
    <property type="entry name" value="PNDRDTASEI"/>
</dbReference>
<dbReference type="Gene3D" id="3.30.390.30">
    <property type="match status" value="1"/>
</dbReference>
<dbReference type="InterPro" id="IPR016156">
    <property type="entry name" value="FAD/NAD-linked_Rdtase_dimer_sf"/>
</dbReference>
<comment type="cofactor">
    <cofactor evidence="1">
        <name>FAD</name>
        <dbReference type="ChEBI" id="CHEBI:57692"/>
    </cofactor>
</comment>
<evidence type="ECO:0000259" key="6">
    <source>
        <dbReference type="Pfam" id="PF14759"/>
    </source>
</evidence>
<evidence type="ECO:0000313" key="7">
    <source>
        <dbReference type="EMBL" id="TDP38442.1"/>
    </source>
</evidence>
<dbReference type="GO" id="GO:0005737">
    <property type="term" value="C:cytoplasm"/>
    <property type="evidence" value="ECO:0007669"/>
    <property type="project" value="TreeGrafter"/>
</dbReference>
<dbReference type="InterPro" id="IPR036188">
    <property type="entry name" value="FAD/NAD-bd_sf"/>
</dbReference>
<feature type="domain" description="Reductase C-terminal" evidence="6">
    <location>
        <begin position="323"/>
        <end position="406"/>
    </location>
</feature>
<keyword evidence="4" id="KW-0560">Oxidoreductase</keyword>
<dbReference type="RefSeq" id="WP_067486193.1">
    <property type="nucleotide sequence ID" value="NZ_SNXK01000003.1"/>
</dbReference>